<evidence type="ECO:0000313" key="11">
    <source>
        <dbReference type="EMBL" id="SNT05456.1"/>
    </source>
</evidence>
<dbReference type="GO" id="GO:0008324">
    <property type="term" value="F:monoatomic cation transmembrane transporter activity"/>
    <property type="evidence" value="ECO:0007669"/>
    <property type="project" value="InterPro"/>
</dbReference>
<dbReference type="SUPFAM" id="SSF116726">
    <property type="entry name" value="TrkA C-terminal domain-like"/>
    <property type="match status" value="1"/>
</dbReference>
<dbReference type="InterPro" id="IPR006153">
    <property type="entry name" value="Cation/H_exchanger_TM"/>
</dbReference>
<dbReference type="Proteomes" id="UP000198318">
    <property type="component" value="Unassembled WGS sequence"/>
</dbReference>
<keyword evidence="2" id="KW-0813">Transport</keyword>
<dbReference type="InterPro" id="IPR006037">
    <property type="entry name" value="RCK_C"/>
</dbReference>
<proteinExistence type="predicted"/>
<gene>
    <name evidence="11" type="ORF">SAMN05443665_101517</name>
</gene>
<name>A0A239JHD3_9ACTN</name>
<feature type="domain" description="RCK C-terminal" evidence="10">
    <location>
        <begin position="397"/>
        <end position="478"/>
    </location>
</feature>
<protein>
    <submittedName>
        <fullName evidence="11">Cell volume regulation protein A</fullName>
    </submittedName>
</protein>
<dbReference type="GO" id="GO:0015297">
    <property type="term" value="F:antiporter activity"/>
    <property type="evidence" value="ECO:0007669"/>
    <property type="project" value="UniProtKB-KW"/>
</dbReference>
<feature type="transmembrane region" description="Helical" evidence="9">
    <location>
        <begin position="265"/>
        <end position="285"/>
    </location>
</feature>
<dbReference type="PANTHER" id="PTHR32507:SF7">
    <property type="entry name" value="K(+)_H(+) ANTIPORTER NHAP2"/>
    <property type="match status" value="1"/>
</dbReference>
<keyword evidence="8 9" id="KW-0472">Membrane</keyword>
<dbReference type="Gene3D" id="3.30.70.1450">
    <property type="entry name" value="Regulator of K+ conductance, C-terminal domain"/>
    <property type="match status" value="1"/>
</dbReference>
<dbReference type="GO" id="GO:0006813">
    <property type="term" value="P:potassium ion transport"/>
    <property type="evidence" value="ECO:0007669"/>
    <property type="project" value="InterPro"/>
</dbReference>
<dbReference type="NCBIfam" id="NF003715">
    <property type="entry name" value="PRK05326.1-2"/>
    <property type="match status" value="1"/>
</dbReference>
<dbReference type="InterPro" id="IPR038770">
    <property type="entry name" value="Na+/solute_symporter_sf"/>
</dbReference>
<keyword evidence="5 9" id="KW-0812">Transmembrane</keyword>
<sequence>MHLDIWLLLGAALVLCAIIAVRLSHKAGLPTLLAYMALGLFIGESGPLHIHFDDAELAETLGLAALVLILAEGGITTDWRRMKPAVPVAVSVSVLGTLISIGIVAAACIWLLGMDWRFAFLLGAVLAPTDAAAVFSVLRRLPLPSRLMGLLEGESGMNDAPVVIIVITLSAHSTAPNLAELLGVMVYELVAGAVIGIAIGWLGAQGLRRIALPASGLYPIAVMSLAVGAYASASMLHASGFLAVYVGAVVLGNSRLPHRPATRGFAEGVGWLAQIGLFVMLGLLADPGELPAQILPALIVGSVLLLVARPVSIVLSTIGFKLTWGEKLFTSWAGLRGAVPIVLATIPMVADIPNADRLFAIVFNIVVLFTLLQGPTLPLVARWCRLSSDEPTRELDVEAAPLEELHADLLEVRIPPDSMLSGVEIFELRLPPGASITLIVREGTSFVPEPTTPLQSGDTLLVVTTDAVREAAERRLRAVSRKGKLAGWFGETGT</sequence>
<feature type="transmembrane region" description="Helical" evidence="9">
    <location>
        <begin position="32"/>
        <end position="52"/>
    </location>
</feature>
<evidence type="ECO:0000256" key="4">
    <source>
        <dbReference type="ARBA" id="ARBA00022475"/>
    </source>
</evidence>
<evidence type="ECO:0000256" key="8">
    <source>
        <dbReference type="ARBA" id="ARBA00023136"/>
    </source>
</evidence>
<dbReference type="Pfam" id="PF02080">
    <property type="entry name" value="TrkA_C"/>
    <property type="match status" value="1"/>
</dbReference>
<feature type="transmembrane region" description="Helical" evidence="9">
    <location>
        <begin position="358"/>
        <end position="381"/>
    </location>
</feature>
<evidence type="ECO:0000256" key="5">
    <source>
        <dbReference type="ARBA" id="ARBA00022692"/>
    </source>
</evidence>
<reference evidence="11 12" key="1">
    <citation type="submission" date="2017-06" db="EMBL/GenBank/DDBJ databases">
        <authorList>
            <person name="Kim H.J."/>
            <person name="Triplett B.A."/>
        </authorList>
    </citation>
    <scope>NUCLEOTIDE SEQUENCE [LARGE SCALE GENOMIC DNA]</scope>
    <source>
        <strain evidence="11 12">DSM 44715</strain>
    </source>
</reference>
<evidence type="ECO:0000256" key="9">
    <source>
        <dbReference type="SAM" id="Phobius"/>
    </source>
</evidence>
<feature type="transmembrane region" description="Helical" evidence="9">
    <location>
        <begin position="181"/>
        <end position="203"/>
    </location>
</feature>
<organism evidence="11 12">
    <name type="scientific">Actinomadura meyerae</name>
    <dbReference type="NCBI Taxonomy" id="240840"/>
    <lineage>
        <taxon>Bacteria</taxon>
        <taxon>Bacillati</taxon>
        <taxon>Actinomycetota</taxon>
        <taxon>Actinomycetes</taxon>
        <taxon>Streptosporangiales</taxon>
        <taxon>Thermomonosporaceae</taxon>
        <taxon>Actinomadura</taxon>
    </lineage>
</organism>
<dbReference type="GO" id="GO:0005886">
    <property type="term" value="C:plasma membrane"/>
    <property type="evidence" value="ECO:0007669"/>
    <property type="project" value="UniProtKB-SubCell"/>
</dbReference>
<evidence type="ECO:0000313" key="12">
    <source>
        <dbReference type="Proteomes" id="UP000198318"/>
    </source>
</evidence>
<feature type="transmembrane region" description="Helical" evidence="9">
    <location>
        <begin position="332"/>
        <end position="352"/>
    </location>
</feature>
<dbReference type="Pfam" id="PF00999">
    <property type="entry name" value="Na_H_Exchanger"/>
    <property type="match status" value="1"/>
</dbReference>
<evidence type="ECO:0000256" key="2">
    <source>
        <dbReference type="ARBA" id="ARBA00022448"/>
    </source>
</evidence>
<dbReference type="RefSeq" id="WP_089327043.1">
    <property type="nucleotide sequence ID" value="NZ_FZOR01000015.1"/>
</dbReference>
<feature type="transmembrane region" description="Helical" evidence="9">
    <location>
        <begin position="236"/>
        <end position="253"/>
    </location>
</feature>
<evidence type="ECO:0000256" key="3">
    <source>
        <dbReference type="ARBA" id="ARBA00022449"/>
    </source>
</evidence>
<keyword evidence="6 9" id="KW-1133">Transmembrane helix</keyword>
<feature type="transmembrane region" description="Helical" evidence="9">
    <location>
        <begin position="58"/>
        <end position="76"/>
    </location>
</feature>
<keyword evidence="4" id="KW-1003">Cell membrane</keyword>
<dbReference type="EMBL" id="FZOR01000015">
    <property type="protein sequence ID" value="SNT05456.1"/>
    <property type="molecule type" value="Genomic_DNA"/>
</dbReference>
<dbReference type="GO" id="GO:1902600">
    <property type="term" value="P:proton transmembrane transport"/>
    <property type="evidence" value="ECO:0007669"/>
    <property type="project" value="InterPro"/>
</dbReference>
<dbReference type="Gene3D" id="1.20.1530.20">
    <property type="match status" value="1"/>
</dbReference>
<evidence type="ECO:0000256" key="7">
    <source>
        <dbReference type="ARBA" id="ARBA00023065"/>
    </source>
</evidence>
<dbReference type="OrthoDB" id="9810759at2"/>
<evidence type="ECO:0000256" key="6">
    <source>
        <dbReference type="ARBA" id="ARBA00022989"/>
    </source>
</evidence>
<dbReference type="PROSITE" id="PS51202">
    <property type="entry name" value="RCK_C"/>
    <property type="match status" value="1"/>
</dbReference>
<feature type="transmembrane region" description="Helical" evidence="9">
    <location>
        <begin position="6"/>
        <end position="25"/>
    </location>
</feature>
<accession>A0A239JHD3</accession>
<feature type="transmembrane region" description="Helical" evidence="9">
    <location>
        <begin position="118"/>
        <end position="138"/>
    </location>
</feature>
<evidence type="ECO:0000256" key="1">
    <source>
        <dbReference type="ARBA" id="ARBA00004651"/>
    </source>
</evidence>
<keyword evidence="12" id="KW-1185">Reference proteome</keyword>
<comment type="subcellular location">
    <subcellularLocation>
        <location evidence="1">Cell membrane</location>
        <topology evidence="1">Multi-pass membrane protein</topology>
    </subcellularLocation>
</comment>
<evidence type="ECO:0000259" key="10">
    <source>
        <dbReference type="PROSITE" id="PS51202"/>
    </source>
</evidence>
<dbReference type="AlphaFoldDB" id="A0A239JHD3"/>
<keyword evidence="7" id="KW-0406">Ion transport</keyword>
<dbReference type="NCBIfam" id="NF003716">
    <property type="entry name" value="PRK05326.1-3"/>
    <property type="match status" value="1"/>
</dbReference>
<dbReference type="PANTHER" id="PTHR32507">
    <property type="entry name" value="NA(+)/H(+) ANTIPORTER 1"/>
    <property type="match status" value="1"/>
</dbReference>
<dbReference type="InterPro" id="IPR036721">
    <property type="entry name" value="RCK_C_sf"/>
</dbReference>
<feature type="transmembrane region" description="Helical" evidence="9">
    <location>
        <begin position="88"/>
        <end position="112"/>
    </location>
</feature>
<keyword evidence="3" id="KW-0050">Antiport</keyword>
<feature type="transmembrane region" description="Helical" evidence="9">
    <location>
        <begin position="297"/>
        <end position="320"/>
    </location>
</feature>